<dbReference type="Proteomes" id="UP001165060">
    <property type="component" value="Unassembled WGS sequence"/>
</dbReference>
<feature type="transmembrane region" description="Helical" evidence="1">
    <location>
        <begin position="123"/>
        <end position="145"/>
    </location>
</feature>
<evidence type="ECO:0000313" key="2">
    <source>
        <dbReference type="EMBL" id="GMI21359.1"/>
    </source>
</evidence>
<feature type="transmembrane region" description="Helical" evidence="1">
    <location>
        <begin position="192"/>
        <end position="215"/>
    </location>
</feature>
<gene>
    <name evidence="2" type="ORF">TeGR_g2695</name>
</gene>
<feature type="transmembrane region" description="Helical" evidence="1">
    <location>
        <begin position="94"/>
        <end position="111"/>
    </location>
</feature>
<protein>
    <recommendedName>
        <fullName evidence="4">Transmembrane protein</fullName>
    </recommendedName>
</protein>
<keyword evidence="1" id="KW-0812">Transmembrane</keyword>
<evidence type="ECO:0000256" key="1">
    <source>
        <dbReference type="SAM" id="Phobius"/>
    </source>
</evidence>
<keyword evidence="1" id="KW-0472">Membrane</keyword>
<accession>A0ABQ6M875</accession>
<evidence type="ECO:0008006" key="4">
    <source>
        <dbReference type="Google" id="ProtNLM"/>
    </source>
</evidence>
<keyword evidence="1" id="KW-1133">Transmembrane helix</keyword>
<dbReference type="EMBL" id="BRYB01002537">
    <property type="protein sequence ID" value="GMI21359.1"/>
    <property type="molecule type" value="Genomic_DNA"/>
</dbReference>
<sequence>MNRSSTAASTFKLAAKKVVIQKQVSVAKGRLDEIQRSRSERGRALTKQQTEGVHHDEALEKSPMQRTLNCIDALIKRVAMRAGKKKNIARATRLPILLLAGLQFPILLLAINGENAERQVFWLWTFQLVTFPCMLMCAVSLFISFEQPTWSNVAHDVLVTILPAASYYTQAAASFAGWLPPITGLAGGAMDGGWQAAVEACFYGTMSLASGLFVLKCKNAMRDGKWITRQQRIRHSVEVVFLKAFVSGGNTLLYTVGDLVTMRDPVTMLGMTRLKGLRLLVPHLLMGLTCGAALFLFGTRAENEPISGLQESMFKAIIFTWAFLFMREAGFRRWRTLERDAFQTQKFVNHEGGTGQGCVPARTGQEQEGTNIFVETEKESNKMFHPPENTEGLGELGQMTNYIL</sequence>
<evidence type="ECO:0000313" key="3">
    <source>
        <dbReference type="Proteomes" id="UP001165060"/>
    </source>
</evidence>
<organism evidence="2 3">
    <name type="scientific">Tetraparma gracilis</name>
    <dbReference type="NCBI Taxonomy" id="2962635"/>
    <lineage>
        <taxon>Eukaryota</taxon>
        <taxon>Sar</taxon>
        <taxon>Stramenopiles</taxon>
        <taxon>Ochrophyta</taxon>
        <taxon>Bolidophyceae</taxon>
        <taxon>Parmales</taxon>
        <taxon>Triparmaceae</taxon>
        <taxon>Tetraparma</taxon>
    </lineage>
</organism>
<name>A0ABQ6M875_9STRA</name>
<keyword evidence="3" id="KW-1185">Reference proteome</keyword>
<proteinExistence type="predicted"/>
<feature type="transmembrane region" description="Helical" evidence="1">
    <location>
        <begin position="277"/>
        <end position="297"/>
    </location>
</feature>
<comment type="caution">
    <text evidence="2">The sequence shown here is derived from an EMBL/GenBank/DDBJ whole genome shotgun (WGS) entry which is preliminary data.</text>
</comment>
<feature type="transmembrane region" description="Helical" evidence="1">
    <location>
        <begin position="157"/>
        <end position="180"/>
    </location>
</feature>
<reference evidence="2 3" key="1">
    <citation type="journal article" date="2023" name="Commun. Biol.">
        <title>Genome analysis of Parmales, the sister group of diatoms, reveals the evolutionary specialization of diatoms from phago-mixotrophs to photoautotrophs.</title>
        <authorList>
            <person name="Ban H."/>
            <person name="Sato S."/>
            <person name="Yoshikawa S."/>
            <person name="Yamada K."/>
            <person name="Nakamura Y."/>
            <person name="Ichinomiya M."/>
            <person name="Sato N."/>
            <person name="Blanc-Mathieu R."/>
            <person name="Endo H."/>
            <person name="Kuwata A."/>
            <person name="Ogata H."/>
        </authorList>
    </citation>
    <scope>NUCLEOTIDE SEQUENCE [LARGE SCALE GENOMIC DNA]</scope>
</reference>